<evidence type="ECO:0000256" key="1">
    <source>
        <dbReference type="ARBA" id="ARBA00023002"/>
    </source>
</evidence>
<evidence type="ECO:0000313" key="9">
    <source>
        <dbReference type="EMBL" id="ACI17463.1"/>
    </source>
</evidence>
<dbReference type="eggNOG" id="COG0225">
    <property type="taxonomic scope" value="Bacteria"/>
</dbReference>
<feature type="domain" description="MsrB" evidence="8">
    <location>
        <begin position="16"/>
        <end position="136"/>
    </location>
</feature>
<name>B5Y6C4_COPPD</name>
<dbReference type="SUPFAM" id="SSF51316">
    <property type="entry name" value="Mss4-like"/>
    <property type="match status" value="1"/>
</dbReference>
<evidence type="ECO:0000256" key="3">
    <source>
        <dbReference type="ARBA" id="ARBA00024679"/>
    </source>
</evidence>
<comment type="catalytic activity">
    <reaction evidence="4 7">
        <text>L-methionyl-[protein] + [thioredoxin]-disulfide + H2O = L-methionyl-(S)-S-oxide-[protein] + [thioredoxin]-dithiol</text>
        <dbReference type="Rhea" id="RHEA:14217"/>
        <dbReference type="Rhea" id="RHEA-COMP:10698"/>
        <dbReference type="Rhea" id="RHEA-COMP:10700"/>
        <dbReference type="Rhea" id="RHEA-COMP:12313"/>
        <dbReference type="Rhea" id="RHEA-COMP:12315"/>
        <dbReference type="ChEBI" id="CHEBI:15377"/>
        <dbReference type="ChEBI" id="CHEBI:16044"/>
        <dbReference type="ChEBI" id="CHEBI:29950"/>
        <dbReference type="ChEBI" id="CHEBI:44120"/>
        <dbReference type="ChEBI" id="CHEBI:50058"/>
        <dbReference type="EC" id="1.8.4.11"/>
    </reaction>
</comment>
<dbReference type="InterPro" id="IPR036509">
    <property type="entry name" value="Met_Sox_Rdtase_MsrA_sf"/>
</dbReference>
<dbReference type="GO" id="GO:0033743">
    <property type="term" value="F:peptide-methionine (R)-S-oxide reductase activity"/>
    <property type="evidence" value="ECO:0007669"/>
    <property type="project" value="UniProtKB-EC"/>
</dbReference>
<dbReference type="EMBL" id="CP001145">
    <property type="protein sequence ID" value="ACI17463.1"/>
    <property type="molecule type" value="Genomic_DNA"/>
</dbReference>
<comment type="catalytic activity">
    <reaction evidence="6 7">
        <text>[thioredoxin]-disulfide + L-methionine + H2O = L-methionine (S)-S-oxide + [thioredoxin]-dithiol</text>
        <dbReference type="Rhea" id="RHEA:19993"/>
        <dbReference type="Rhea" id="RHEA-COMP:10698"/>
        <dbReference type="Rhea" id="RHEA-COMP:10700"/>
        <dbReference type="ChEBI" id="CHEBI:15377"/>
        <dbReference type="ChEBI" id="CHEBI:29950"/>
        <dbReference type="ChEBI" id="CHEBI:50058"/>
        <dbReference type="ChEBI" id="CHEBI:57844"/>
        <dbReference type="ChEBI" id="CHEBI:58772"/>
        <dbReference type="EC" id="1.8.4.11"/>
    </reaction>
</comment>
<feature type="active site" evidence="7">
    <location>
        <position position="151"/>
    </location>
</feature>
<dbReference type="NCBIfam" id="NF004042">
    <property type="entry name" value="PRK05550.1"/>
    <property type="match status" value="1"/>
</dbReference>
<reference evidence="10" key="1">
    <citation type="submission" date="2008-08" db="EMBL/GenBank/DDBJ databases">
        <title>The complete genome sequence of Coprothermobacter proteolyticus strain ATCC 5245 / DSM 5265 / BT.</title>
        <authorList>
            <person name="Dodson R.J."/>
            <person name="Durkin A.S."/>
            <person name="Wu M."/>
            <person name="Eisen J."/>
            <person name="Sutton G."/>
        </authorList>
    </citation>
    <scope>NUCLEOTIDE SEQUENCE [LARGE SCALE GENOMIC DNA]</scope>
    <source>
        <strain evidence="10">ATCC 35245 / DSM 5265 / OCM 4 / BT</strain>
    </source>
</reference>
<comment type="similarity">
    <text evidence="7">Belongs to the MsrA Met sulfoxide reductase family.</text>
</comment>
<evidence type="ECO:0000256" key="7">
    <source>
        <dbReference type="HAMAP-Rule" id="MF_01401"/>
    </source>
</evidence>
<dbReference type="PANTHER" id="PTHR42799">
    <property type="entry name" value="MITOCHONDRIAL PEPTIDE METHIONINE SULFOXIDE REDUCTASE"/>
    <property type="match status" value="1"/>
</dbReference>
<evidence type="ECO:0000256" key="4">
    <source>
        <dbReference type="ARBA" id="ARBA00047806"/>
    </source>
</evidence>
<dbReference type="Proteomes" id="UP000001732">
    <property type="component" value="Chromosome"/>
</dbReference>
<dbReference type="InterPro" id="IPR011057">
    <property type="entry name" value="Mss4-like_sf"/>
</dbReference>
<reference evidence="9 10" key="2">
    <citation type="journal article" date="2014" name="Genome Announc.">
        <title>Complete Genome Sequence of Coprothermobacter proteolyticus DSM 5265.</title>
        <authorList>
            <person name="Alexiev A."/>
            <person name="Coil D.A."/>
            <person name="Badger J.H."/>
            <person name="Enticknap J."/>
            <person name="Ward N."/>
            <person name="Robb F.T."/>
            <person name="Eisen J.A."/>
        </authorList>
    </citation>
    <scope>NUCLEOTIDE SEQUENCE [LARGE SCALE GENOMIC DNA]</scope>
    <source>
        <strain evidence="10">ATCC 35245 / DSM 5265 / OCM 4 / BT</strain>
    </source>
</reference>
<dbReference type="Gene3D" id="3.30.1060.10">
    <property type="entry name" value="Peptide methionine sulphoxide reductase MsrA"/>
    <property type="match status" value="1"/>
</dbReference>
<dbReference type="PANTHER" id="PTHR42799:SF2">
    <property type="entry name" value="MITOCHONDRIAL PEPTIDE METHIONINE SULFOXIDE REDUCTASE"/>
    <property type="match status" value="1"/>
</dbReference>
<dbReference type="SUPFAM" id="SSF55068">
    <property type="entry name" value="Peptide methionine sulfoxide reductase"/>
    <property type="match status" value="1"/>
</dbReference>
<evidence type="ECO:0000259" key="8">
    <source>
        <dbReference type="PROSITE" id="PS51790"/>
    </source>
</evidence>
<dbReference type="eggNOG" id="COG0229">
    <property type="taxonomic scope" value="Bacteria"/>
</dbReference>
<dbReference type="InterPro" id="IPR002569">
    <property type="entry name" value="Met_Sox_Rdtase_MsrA_dom"/>
</dbReference>
<keyword evidence="1 7" id="KW-0560">Oxidoreductase</keyword>
<comment type="function">
    <text evidence="3 7">Has an important function as a repair enzyme for proteins that have been inactivated by oxidation. Catalyzes the reversible oxidation-reduction of methionine sulfoxide in proteins to methionine.</text>
</comment>
<dbReference type="EC" id="1.8.4.11" evidence="7"/>
<organism evidence="9 10">
    <name type="scientific">Coprothermobacter proteolyticus (strain ATCC 35245 / DSM 5265 / OCM 4 / BT)</name>
    <dbReference type="NCBI Taxonomy" id="309798"/>
    <lineage>
        <taxon>Bacteria</taxon>
        <taxon>Pseudomonadati</taxon>
        <taxon>Coprothermobacterota</taxon>
        <taxon>Coprothermobacteria</taxon>
        <taxon>Coprothermobacterales</taxon>
        <taxon>Coprothermobacteraceae</taxon>
        <taxon>Coprothermobacter</taxon>
    </lineage>
</organism>
<dbReference type="NCBIfam" id="TIGR00357">
    <property type="entry name" value="peptide-methionine (R)-S-oxide reductase MsrB"/>
    <property type="match status" value="1"/>
</dbReference>
<dbReference type="GO" id="GO:0034599">
    <property type="term" value="P:cellular response to oxidative stress"/>
    <property type="evidence" value="ECO:0007669"/>
    <property type="project" value="TreeGrafter"/>
</dbReference>
<dbReference type="NCBIfam" id="TIGR00401">
    <property type="entry name" value="msrA"/>
    <property type="match status" value="1"/>
</dbReference>
<gene>
    <name evidence="7" type="primary">msrA</name>
    <name evidence="9" type="ordered locus">COPRO5265_1546</name>
</gene>
<dbReference type="InterPro" id="IPR050162">
    <property type="entry name" value="MsrA_MetSO_reductase"/>
</dbReference>
<keyword evidence="2" id="KW-0511">Multifunctional enzyme</keyword>
<sequence length="307" mass="35353">MFQFSNSLFHMKEAFKAVENKDFSELERKVMFEKATELPFTGEYYDFFEEGIYVCKNCGLPLYRSQDKFHSGCGWPSFDDEVPGAVLRQPDKDGVRTELVCGYCGAHLGHVFTGEGFTKKDTRHCVNSVSLKFLPKGQKPEKEQIFFAAGCFWGVEHLFKQCEGVLDTQVGFMGGHTDHPTYEEVCTGTTGHAETVRVVYDTKVDVENLIKYFFEIHDFTQVNRQGPDWGKQYRSVIFYTSEEQKQKAEKIKALLSQKYKVATSIEKASTFWPAEDYHQDHYDKTGKTPYCHYRRAIFGKDIPISLD</sequence>
<evidence type="ECO:0000256" key="5">
    <source>
        <dbReference type="ARBA" id="ARBA00048488"/>
    </source>
</evidence>
<dbReference type="GO" id="GO:0005737">
    <property type="term" value="C:cytoplasm"/>
    <property type="evidence" value="ECO:0007669"/>
    <property type="project" value="TreeGrafter"/>
</dbReference>
<dbReference type="InterPro" id="IPR002579">
    <property type="entry name" value="Met_Sox_Rdtase_MsrB_dom"/>
</dbReference>
<protein>
    <recommendedName>
        <fullName evidence="7">Peptide methionine sulfoxide reductase MsrA</fullName>
        <shortName evidence="7">Protein-methionine-S-oxide reductase</shortName>
        <ecNumber evidence="7">1.8.4.11</ecNumber>
    </recommendedName>
    <alternativeName>
        <fullName evidence="7">Peptide-methionine (S)-S-oxide reductase</fullName>
        <shortName evidence="7">Peptide Met(O) reductase</shortName>
    </alternativeName>
</protein>
<dbReference type="Gene3D" id="2.170.150.20">
    <property type="entry name" value="Peptide methionine sulfoxide reductase"/>
    <property type="match status" value="1"/>
</dbReference>
<keyword evidence="10" id="KW-1185">Reference proteome</keyword>
<evidence type="ECO:0000256" key="2">
    <source>
        <dbReference type="ARBA" id="ARBA00023268"/>
    </source>
</evidence>
<dbReference type="HAMAP" id="MF_01401">
    <property type="entry name" value="MsrA"/>
    <property type="match status" value="1"/>
</dbReference>
<dbReference type="Pfam" id="PF01641">
    <property type="entry name" value="SelR"/>
    <property type="match status" value="1"/>
</dbReference>
<dbReference type="Pfam" id="PF01625">
    <property type="entry name" value="PMSR"/>
    <property type="match status" value="1"/>
</dbReference>
<comment type="catalytic activity">
    <reaction evidence="5">
        <text>L-methionyl-[protein] + [thioredoxin]-disulfide + H2O = L-methionyl-(R)-S-oxide-[protein] + [thioredoxin]-dithiol</text>
        <dbReference type="Rhea" id="RHEA:24164"/>
        <dbReference type="Rhea" id="RHEA-COMP:10698"/>
        <dbReference type="Rhea" id="RHEA-COMP:10700"/>
        <dbReference type="Rhea" id="RHEA-COMP:12313"/>
        <dbReference type="Rhea" id="RHEA-COMP:12314"/>
        <dbReference type="ChEBI" id="CHEBI:15377"/>
        <dbReference type="ChEBI" id="CHEBI:16044"/>
        <dbReference type="ChEBI" id="CHEBI:29950"/>
        <dbReference type="ChEBI" id="CHEBI:45764"/>
        <dbReference type="ChEBI" id="CHEBI:50058"/>
        <dbReference type="EC" id="1.8.4.12"/>
    </reaction>
</comment>
<evidence type="ECO:0000256" key="6">
    <source>
        <dbReference type="ARBA" id="ARBA00048782"/>
    </source>
</evidence>
<dbReference type="AlphaFoldDB" id="B5Y6C4"/>
<dbReference type="PROSITE" id="PS51790">
    <property type="entry name" value="MSRB"/>
    <property type="match status" value="1"/>
</dbReference>
<dbReference type="STRING" id="309798.COPRO5265_1546"/>
<evidence type="ECO:0000313" key="10">
    <source>
        <dbReference type="Proteomes" id="UP000001732"/>
    </source>
</evidence>
<dbReference type="GO" id="GO:0008113">
    <property type="term" value="F:peptide-methionine (S)-S-oxide reductase activity"/>
    <property type="evidence" value="ECO:0007669"/>
    <property type="project" value="UniProtKB-UniRule"/>
</dbReference>
<accession>B5Y6C4</accession>
<dbReference type="KEGG" id="cpo:COPRO5265_1546"/>
<dbReference type="NCBIfam" id="NF004036">
    <property type="entry name" value="PRK05508.1"/>
    <property type="match status" value="1"/>
</dbReference>
<proteinExistence type="inferred from homology"/>
<dbReference type="GO" id="GO:0033744">
    <property type="term" value="F:L-methionine:thioredoxin-disulfide S-oxidoreductase activity"/>
    <property type="evidence" value="ECO:0007669"/>
    <property type="project" value="RHEA"/>
</dbReference>